<keyword evidence="3" id="KW-0547">Nucleotide-binding</keyword>
<feature type="region of interest" description="Disordered" evidence="1">
    <location>
        <begin position="383"/>
        <end position="405"/>
    </location>
</feature>
<evidence type="ECO:0000256" key="1">
    <source>
        <dbReference type="SAM" id="MobiDB-lite"/>
    </source>
</evidence>
<evidence type="ECO:0000313" key="4">
    <source>
        <dbReference type="Proteomes" id="UP000003861"/>
    </source>
</evidence>
<keyword evidence="3" id="KW-0378">Hydrolase</keyword>
<evidence type="ECO:0000259" key="2">
    <source>
        <dbReference type="PROSITE" id="PS51192"/>
    </source>
</evidence>
<dbReference type="PROSITE" id="PS51192">
    <property type="entry name" value="HELICASE_ATP_BIND_1"/>
    <property type="match status" value="1"/>
</dbReference>
<organism evidence="3 4">
    <name type="scientific">Halorhabdus tiamatea SARL4B</name>
    <dbReference type="NCBI Taxonomy" id="1033806"/>
    <lineage>
        <taxon>Archaea</taxon>
        <taxon>Methanobacteriati</taxon>
        <taxon>Methanobacteriota</taxon>
        <taxon>Stenosarchaea group</taxon>
        <taxon>Halobacteria</taxon>
        <taxon>Halobacteriales</taxon>
        <taxon>Haloarculaceae</taxon>
        <taxon>Halorhabdus</taxon>
    </lineage>
</organism>
<dbReference type="CDD" id="cd17923">
    <property type="entry name" value="DEXHc_Hrq1-like"/>
    <property type="match status" value="1"/>
</dbReference>
<dbReference type="SMART" id="SM00487">
    <property type="entry name" value="DEXDc"/>
    <property type="match status" value="1"/>
</dbReference>
<name>U2DYC9_9EURY</name>
<dbReference type="Pfam" id="PF00270">
    <property type="entry name" value="DEAD"/>
    <property type="match status" value="1"/>
</dbReference>
<sequence length="405" mass="44991">MDDVLPWLRDRPYYEGQIVDERRLPGREATDADLDVSDRLAAALSSDGVDRFYRHQAEAIEAVRDGENVVLATPTASGKSLAYTVPAFERAMDHVGTTLYIAPQVALINDQAETLSDLAHSLGFGSRVTVDRYTGRLSQSEKETVRERQPTVLLTTPDMLHYGIMPHAHRLWDWFFERLETIVVDEVHAYRGVFGSHVSLVLRRLNRLAERFDADPQYVCCSATIGNPVEHAATVTNQPEASFRLLTEDDSATGPRQWVVWNPPEKRGGGGQGRRRSHHVETERLFADLVQRGLQTVVFTGSRQVAERYATESGRKLRERGEGELATKIGAYQAALTSDRRRELEAGASTTARSGASGAPARSNSGWTSAGWTRSFWMATRARAWRPSSGRGGQAGARTLPWSRS</sequence>
<reference evidence="3 4" key="1">
    <citation type="journal article" date="2011" name="J. Bacteriol.">
        <title>Genome sequence of Halorhabdus tiamatea, the first archaeon isolated from a deep-sea anoxic brine lake.</title>
        <authorList>
            <person name="Antunes A."/>
            <person name="Alam I."/>
            <person name="Bajic V.B."/>
            <person name="Stingl U."/>
        </authorList>
    </citation>
    <scope>NUCLEOTIDE SEQUENCE [LARGE SCALE GENOMIC DNA]</scope>
    <source>
        <strain evidence="3 4">SARL4B</strain>
    </source>
</reference>
<dbReference type="PANTHER" id="PTHR47957">
    <property type="entry name" value="ATP-DEPENDENT HELICASE HRQ1"/>
    <property type="match status" value="1"/>
</dbReference>
<evidence type="ECO:0000313" key="3">
    <source>
        <dbReference type="EMBL" id="ERJ04816.1"/>
    </source>
</evidence>
<proteinExistence type="predicted"/>
<protein>
    <submittedName>
        <fullName evidence="3">ATP-dependent DNA helicase RecQ protein</fullName>
        <ecNumber evidence="3">3.6.4.12</ecNumber>
    </submittedName>
</protein>
<dbReference type="GO" id="GO:0003676">
    <property type="term" value="F:nucleic acid binding"/>
    <property type="evidence" value="ECO:0007669"/>
    <property type="project" value="InterPro"/>
</dbReference>
<keyword evidence="3" id="KW-0067">ATP-binding</keyword>
<feature type="domain" description="Helicase ATP-binding" evidence="2">
    <location>
        <begin position="60"/>
        <end position="243"/>
    </location>
</feature>
<dbReference type="GO" id="GO:0036297">
    <property type="term" value="P:interstrand cross-link repair"/>
    <property type="evidence" value="ECO:0007669"/>
    <property type="project" value="TreeGrafter"/>
</dbReference>
<dbReference type="Gene3D" id="3.40.50.300">
    <property type="entry name" value="P-loop containing nucleotide triphosphate hydrolases"/>
    <property type="match status" value="1"/>
</dbReference>
<keyword evidence="3" id="KW-0347">Helicase</keyword>
<feature type="region of interest" description="Disordered" evidence="1">
    <location>
        <begin position="340"/>
        <end position="367"/>
    </location>
</feature>
<dbReference type="SUPFAM" id="SSF52540">
    <property type="entry name" value="P-loop containing nucleoside triphosphate hydrolases"/>
    <property type="match status" value="1"/>
</dbReference>
<dbReference type="GO" id="GO:0006289">
    <property type="term" value="P:nucleotide-excision repair"/>
    <property type="evidence" value="ECO:0007669"/>
    <property type="project" value="TreeGrafter"/>
</dbReference>
<dbReference type="PATRIC" id="fig|1033806.13.peg.2858"/>
<dbReference type="InterPro" id="IPR027417">
    <property type="entry name" value="P-loop_NTPase"/>
</dbReference>
<dbReference type="AlphaFoldDB" id="U2DYC9"/>
<dbReference type="GO" id="GO:0016787">
    <property type="term" value="F:hydrolase activity"/>
    <property type="evidence" value="ECO:0007669"/>
    <property type="project" value="UniProtKB-KW"/>
</dbReference>
<dbReference type="PANTHER" id="PTHR47957:SF3">
    <property type="entry name" value="ATP-DEPENDENT HELICASE HRQ1"/>
    <property type="match status" value="1"/>
</dbReference>
<feature type="region of interest" description="Disordered" evidence="1">
    <location>
        <begin position="256"/>
        <end position="279"/>
    </location>
</feature>
<reference evidence="3 4" key="2">
    <citation type="journal article" date="2013" name="PLoS ONE">
        <title>INDIGO - INtegrated Data Warehouse of MIcrobial GenOmes with Examples from the Red Sea Extremophiles.</title>
        <authorList>
            <person name="Alam I."/>
            <person name="Antunes A."/>
            <person name="Kamau A.A."/>
            <person name="Ba Alawi W."/>
            <person name="Kalkatawi M."/>
            <person name="Stingl U."/>
            <person name="Bajic V.B."/>
        </authorList>
    </citation>
    <scope>NUCLEOTIDE SEQUENCE [LARGE SCALE GENOMIC DNA]</scope>
    <source>
        <strain evidence="3 4">SARL4B</strain>
    </source>
</reference>
<dbReference type="GO" id="GO:0043138">
    <property type="term" value="F:3'-5' DNA helicase activity"/>
    <property type="evidence" value="ECO:0007669"/>
    <property type="project" value="TreeGrafter"/>
</dbReference>
<dbReference type="InterPro" id="IPR014001">
    <property type="entry name" value="Helicase_ATP-bd"/>
</dbReference>
<dbReference type="Proteomes" id="UP000003861">
    <property type="component" value="Unassembled WGS sequence"/>
</dbReference>
<accession>U2DYC9</accession>
<feature type="compositionally biased region" description="Low complexity" evidence="1">
    <location>
        <begin position="346"/>
        <end position="366"/>
    </location>
</feature>
<comment type="caution">
    <text evidence="3">The sequence shown here is derived from an EMBL/GenBank/DDBJ whole genome shotgun (WGS) entry which is preliminary data.</text>
</comment>
<gene>
    <name evidence="3" type="ORF">HLRTI_003219</name>
</gene>
<dbReference type="InterPro" id="IPR011545">
    <property type="entry name" value="DEAD/DEAH_box_helicase_dom"/>
</dbReference>
<dbReference type="GO" id="GO:0005524">
    <property type="term" value="F:ATP binding"/>
    <property type="evidence" value="ECO:0007669"/>
    <property type="project" value="InterPro"/>
</dbReference>
<dbReference type="EMBL" id="AFNT02000055">
    <property type="protein sequence ID" value="ERJ04816.1"/>
    <property type="molecule type" value="Genomic_DNA"/>
</dbReference>
<dbReference type="EC" id="3.6.4.12" evidence="3"/>